<dbReference type="Proteomes" id="UP000601108">
    <property type="component" value="Unassembled WGS sequence"/>
</dbReference>
<keyword evidence="2" id="KW-1185">Reference proteome</keyword>
<sequence>MNIFISICGMLFLFFLVLFFKYRVLSSNTVIIIDSSIQYKIVDIEQKDYLRYSFESLNKNKRVWLDDSSGTIKWLYVNKADFDRLWPESPFKMVEKNYYIKAKFKLKKMFFGDYSIAKVIAFEKVTGRPNIKK</sequence>
<dbReference type="RefSeq" id="WP_027412659.1">
    <property type="nucleotide sequence ID" value="NZ_BMWS01000021.1"/>
</dbReference>
<reference evidence="1 2" key="1">
    <citation type="journal article" date="2014" name="Int. J. Syst. Evol. Microbiol.">
        <title>Complete genome sequence of Corynebacterium casei LMG S-19264T (=DSM 44701T), isolated from a smear-ripened cheese.</title>
        <authorList>
            <consortium name="US DOE Joint Genome Institute (JGI-PGF)"/>
            <person name="Walter F."/>
            <person name="Albersmeier A."/>
            <person name="Kalinowski J."/>
            <person name="Ruckert C."/>
        </authorList>
    </citation>
    <scope>NUCLEOTIDE SEQUENCE [LARGE SCALE GENOMIC DNA]</scope>
    <source>
        <strain evidence="1 2">KCTC 12285</strain>
    </source>
</reference>
<dbReference type="AlphaFoldDB" id="A0A918N3Y7"/>
<proteinExistence type="predicted"/>
<organism evidence="1 2">
    <name type="scientific">Aquimarina muelleri</name>
    <dbReference type="NCBI Taxonomy" id="279356"/>
    <lineage>
        <taxon>Bacteria</taxon>
        <taxon>Pseudomonadati</taxon>
        <taxon>Bacteroidota</taxon>
        <taxon>Flavobacteriia</taxon>
        <taxon>Flavobacteriales</taxon>
        <taxon>Flavobacteriaceae</taxon>
        <taxon>Aquimarina</taxon>
    </lineage>
</organism>
<evidence type="ECO:0000313" key="1">
    <source>
        <dbReference type="EMBL" id="GGX26251.1"/>
    </source>
</evidence>
<evidence type="ECO:0000313" key="2">
    <source>
        <dbReference type="Proteomes" id="UP000601108"/>
    </source>
</evidence>
<protein>
    <submittedName>
        <fullName evidence="1">Uncharacterized protein</fullName>
    </submittedName>
</protein>
<gene>
    <name evidence="1" type="ORF">GCM10007384_29230</name>
</gene>
<comment type="caution">
    <text evidence="1">The sequence shown here is derived from an EMBL/GenBank/DDBJ whole genome shotgun (WGS) entry which is preliminary data.</text>
</comment>
<name>A0A918N3Y7_9FLAO</name>
<accession>A0A918N3Y7</accession>
<dbReference type="EMBL" id="BMWS01000021">
    <property type="protein sequence ID" value="GGX26251.1"/>
    <property type="molecule type" value="Genomic_DNA"/>
</dbReference>